<feature type="region of interest" description="Disordered" evidence="7">
    <location>
        <begin position="830"/>
        <end position="905"/>
    </location>
</feature>
<comment type="similarity">
    <text evidence="6">Belongs to the peptidase C19 family.</text>
</comment>
<feature type="compositionally biased region" description="Polar residues" evidence="7">
    <location>
        <begin position="273"/>
        <end position="288"/>
    </location>
</feature>
<dbReference type="GO" id="GO:0005829">
    <property type="term" value="C:cytosol"/>
    <property type="evidence" value="ECO:0007669"/>
    <property type="project" value="TreeGrafter"/>
</dbReference>
<keyword evidence="4 6" id="KW-0378">Hydrolase</keyword>
<organism evidence="9 10">
    <name type="scientific">Neonectria ditissima</name>
    <dbReference type="NCBI Taxonomy" id="78410"/>
    <lineage>
        <taxon>Eukaryota</taxon>
        <taxon>Fungi</taxon>
        <taxon>Dikarya</taxon>
        <taxon>Ascomycota</taxon>
        <taxon>Pezizomycotina</taxon>
        <taxon>Sordariomycetes</taxon>
        <taxon>Hypocreomycetidae</taxon>
        <taxon>Hypocreales</taxon>
        <taxon>Nectriaceae</taxon>
        <taxon>Neonectria</taxon>
    </lineage>
</organism>
<dbReference type="InterPro" id="IPR038765">
    <property type="entry name" value="Papain-like_cys_pep_sf"/>
</dbReference>
<feature type="compositionally biased region" description="Acidic residues" evidence="7">
    <location>
        <begin position="832"/>
        <end position="841"/>
    </location>
</feature>
<feature type="compositionally biased region" description="Basic residues" evidence="7">
    <location>
        <begin position="53"/>
        <end position="71"/>
    </location>
</feature>
<keyword evidence="3 6" id="KW-0833">Ubl conjugation pathway</keyword>
<protein>
    <recommendedName>
        <fullName evidence="6">Ubiquitin carboxyl-terminal hydrolase</fullName>
        <ecNumber evidence="6">3.4.19.12</ecNumber>
    </recommendedName>
</protein>
<dbReference type="PROSITE" id="PS00973">
    <property type="entry name" value="USP_2"/>
    <property type="match status" value="1"/>
</dbReference>
<dbReference type="EMBL" id="LKCW01000117">
    <property type="protein sequence ID" value="KPM39075.1"/>
    <property type="molecule type" value="Genomic_DNA"/>
</dbReference>
<name>A0A0P7BA40_9HYPO</name>
<evidence type="ECO:0000256" key="5">
    <source>
        <dbReference type="ARBA" id="ARBA00022807"/>
    </source>
</evidence>
<dbReference type="PANTHER" id="PTHR24006:SF687">
    <property type="entry name" value="UBIQUITIN CARBOXYL-TERMINAL HYDROLASE 10"/>
    <property type="match status" value="1"/>
</dbReference>
<dbReference type="Pfam" id="PF00443">
    <property type="entry name" value="UCH"/>
    <property type="match status" value="1"/>
</dbReference>
<feature type="domain" description="USP" evidence="8">
    <location>
        <begin position="480"/>
        <end position="845"/>
    </location>
</feature>
<evidence type="ECO:0000256" key="1">
    <source>
        <dbReference type="ARBA" id="ARBA00000707"/>
    </source>
</evidence>
<dbReference type="AlphaFoldDB" id="A0A0P7BA40"/>
<sequence length="920" mass="99858">MSNRHLPAGQNMQGGVGGMPSVDMAGGLGGGPRRRQPPPYVPQYHHQPQHQPQHQHQHQYQHQPQHPHQHQQHVNPMYGNYMPYAPQQYYGMPPQYQNGQYQNGGMPQPGYVPYQNYARSPPTMHQYVPMAGVTVPPSYPRHAQQSPALSTPYQPPPVPAAIPPQTPSSTHSSQVLPPPTSSAPQTREPTPSVVPARQPSPVEVPKEPFRAPLPWLSRPDLDFPVRTAKSRRRRKPLNANSQAVSLPVEQHEAAAEQMEQSIAPKPASKASSVSTQPTDVRSETTPTRRQPAGETIPSIPTTPSSIQQRSRTNTATSATPTTASKPATRGAHPAPAVPTLPKGTAKDSKPSRAEKPVNGTAAIEAVAQDDTSADVAAVPAEEDTIAPDCSTSPPAKAAPTSWANLFAKSSAAAAAAAGVAGPNGSSSGAGTVNGHDGDGVVGGTNGSGPNFLKVNASSAAEAIRAYHVGSGDKISFLEPRGLINTGNMCYMNSVLQVLMFCVPFYDFLNQVSQRAVHSFKSETPLIDAMIMFMHEYKLIKSAPSVEALRRALKNEELERYGEPFTPEFVYEAIRQLSRFASMRRGHQQDAEEFLGFLLQSLDDECTSVMGSSLFSGISEDGSATTGQDDWLEVGRKQRAAVTRSAGSNLSTPITKIFGGLLRSEFRVPGLKDSITTEPYQPLQLDIGAPDVRNVVDALRGLTRPERMQGNFNSPRGKDVTATKQVFIESLPPVLILHLKRFQFDAEGNGTVKIWKNVGYPLDLEIPREVLSRQARQSLDEGAVPKYKLISVVYHHGKNASGGHYTVDVRRQEGKEWIRLDDTVIRRVRSEDVAEGGEEEEVKDTRNEKPASGASGNRFGAMMDEDTGDEDGWKQVTTTPGGNKRWSSVVNGASNGTGKGKQAKDNMKDNKVAYLLFYQRV</sequence>
<dbReference type="PROSITE" id="PS00972">
    <property type="entry name" value="USP_1"/>
    <property type="match status" value="1"/>
</dbReference>
<feature type="compositionally biased region" description="Low complexity" evidence="7">
    <location>
        <begin position="295"/>
        <end position="329"/>
    </location>
</feature>
<keyword evidence="2 6" id="KW-0645">Protease</keyword>
<dbReference type="GO" id="GO:0016579">
    <property type="term" value="P:protein deubiquitination"/>
    <property type="evidence" value="ECO:0007669"/>
    <property type="project" value="InterPro"/>
</dbReference>
<dbReference type="InterPro" id="IPR050164">
    <property type="entry name" value="Peptidase_C19"/>
</dbReference>
<dbReference type="InterPro" id="IPR028889">
    <property type="entry name" value="USP"/>
</dbReference>
<dbReference type="OrthoDB" id="429671at2759"/>
<dbReference type="EC" id="3.4.19.12" evidence="6"/>
<dbReference type="STRING" id="78410.A0A0P7BA40"/>
<dbReference type="GO" id="GO:0005634">
    <property type="term" value="C:nucleus"/>
    <property type="evidence" value="ECO:0007669"/>
    <property type="project" value="TreeGrafter"/>
</dbReference>
<dbReference type="GO" id="GO:0004843">
    <property type="term" value="F:cysteine-type deubiquitinase activity"/>
    <property type="evidence" value="ECO:0007669"/>
    <property type="project" value="UniProtKB-UniRule"/>
</dbReference>
<evidence type="ECO:0000256" key="2">
    <source>
        <dbReference type="ARBA" id="ARBA00022670"/>
    </source>
</evidence>
<feature type="region of interest" description="Disordered" evidence="7">
    <location>
        <begin position="136"/>
        <end position="357"/>
    </location>
</feature>
<feature type="compositionally biased region" description="Low complexity" evidence="7">
    <location>
        <begin position="42"/>
        <end position="52"/>
    </location>
</feature>
<keyword evidence="5 6" id="KW-0788">Thiol protease</keyword>
<evidence type="ECO:0000313" key="9">
    <source>
        <dbReference type="EMBL" id="KPM39075.1"/>
    </source>
</evidence>
<feature type="compositionally biased region" description="Basic and acidic residues" evidence="7">
    <location>
        <begin position="344"/>
        <end position="355"/>
    </location>
</feature>
<evidence type="ECO:0000256" key="3">
    <source>
        <dbReference type="ARBA" id="ARBA00022786"/>
    </source>
</evidence>
<feature type="compositionally biased region" description="Polar residues" evidence="7">
    <location>
        <begin position="874"/>
        <end position="895"/>
    </location>
</feature>
<evidence type="ECO:0000256" key="6">
    <source>
        <dbReference type="RuleBase" id="RU366025"/>
    </source>
</evidence>
<keyword evidence="10" id="KW-1185">Reference proteome</keyword>
<feature type="region of interest" description="Disordered" evidence="7">
    <location>
        <begin position="1"/>
        <end position="78"/>
    </location>
</feature>
<evidence type="ECO:0000259" key="8">
    <source>
        <dbReference type="PROSITE" id="PS50235"/>
    </source>
</evidence>
<reference evidence="9 10" key="1">
    <citation type="submission" date="2015-09" db="EMBL/GenBank/DDBJ databases">
        <title>Draft genome of a European isolate of the apple canker pathogen Neonectria ditissima.</title>
        <authorList>
            <person name="Gomez-Cortecero A."/>
            <person name="Harrison R.J."/>
            <person name="Armitage A.D."/>
        </authorList>
    </citation>
    <scope>NUCLEOTIDE SEQUENCE [LARGE SCALE GENOMIC DNA]</scope>
    <source>
        <strain evidence="9 10">R09/05</strain>
    </source>
</reference>
<comment type="caution">
    <text evidence="9">The sequence shown here is derived from an EMBL/GenBank/DDBJ whole genome shotgun (WGS) entry which is preliminary data.</text>
</comment>
<proteinExistence type="inferred from homology"/>
<dbReference type="InterPro" id="IPR001394">
    <property type="entry name" value="Peptidase_C19_UCH"/>
</dbReference>
<feature type="compositionally biased region" description="Low complexity" evidence="7">
    <location>
        <begin position="255"/>
        <end position="272"/>
    </location>
</feature>
<accession>A0A0P7BA40</accession>
<dbReference type="Proteomes" id="UP000050424">
    <property type="component" value="Unassembled WGS sequence"/>
</dbReference>
<comment type="catalytic activity">
    <reaction evidence="1 6">
        <text>Thiol-dependent hydrolysis of ester, thioester, amide, peptide and isopeptide bonds formed by the C-terminal Gly of ubiquitin (a 76-residue protein attached to proteins as an intracellular targeting signal).</text>
        <dbReference type="EC" id="3.4.19.12"/>
    </reaction>
</comment>
<evidence type="ECO:0000256" key="4">
    <source>
        <dbReference type="ARBA" id="ARBA00022801"/>
    </source>
</evidence>
<dbReference type="SUPFAM" id="SSF54001">
    <property type="entry name" value="Cysteine proteinases"/>
    <property type="match status" value="1"/>
</dbReference>
<dbReference type="GO" id="GO:0006508">
    <property type="term" value="P:proteolysis"/>
    <property type="evidence" value="ECO:0007669"/>
    <property type="project" value="UniProtKB-KW"/>
</dbReference>
<feature type="compositionally biased region" description="Pro residues" evidence="7">
    <location>
        <begin position="153"/>
        <end position="166"/>
    </location>
</feature>
<evidence type="ECO:0000313" key="10">
    <source>
        <dbReference type="Proteomes" id="UP000050424"/>
    </source>
</evidence>
<dbReference type="PROSITE" id="PS50235">
    <property type="entry name" value="USP_3"/>
    <property type="match status" value="1"/>
</dbReference>
<dbReference type="Gene3D" id="3.90.70.10">
    <property type="entry name" value="Cysteine proteinases"/>
    <property type="match status" value="1"/>
</dbReference>
<gene>
    <name evidence="9" type="ORF">AK830_g7513</name>
</gene>
<dbReference type="PANTHER" id="PTHR24006">
    <property type="entry name" value="UBIQUITIN CARBOXYL-TERMINAL HYDROLASE"/>
    <property type="match status" value="1"/>
</dbReference>
<evidence type="ECO:0000256" key="7">
    <source>
        <dbReference type="SAM" id="MobiDB-lite"/>
    </source>
</evidence>
<dbReference type="InterPro" id="IPR018200">
    <property type="entry name" value="USP_CS"/>
</dbReference>